<evidence type="ECO:0000256" key="3">
    <source>
        <dbReference type="ARBA" id="ARBA00023002"/>
    </source>
</evidence>
<dbReference type="SUPFAM" id="SSF52374">
    <property type="entry name" value="Nucleotidylyl transferase"/>
    <property type="match status" value="1"/>
</dbReference>
<dbReference type="PANTHER" id="PTHR43425">
    <property type="entry name" value="OXYGEN-INSENSITIVE NADPH NITROREDUCTASE"/>
    <property type="match status" value="1"/>
</dbReference>
<dbReference type="GO" id="GO:0006420">
    <property type="term" value="P:arginyl-tRNA aminoacylation"/>
    <property type="evidence" value="ECO:0007669"/>
    <property type="project" value="InterPro"/>
</dbReference>
<evidence type="ECO:0000313" key="5">
    <source>
        <dbReference type="EMBL" id="CAF0747626.1"/>
    </source>
</evidence>
<dbReference type="Proteomes" id="UP000677228">
    <property type="component" value="Unassembled WGS sequence"/>
</dbReference>
<evidence type="ECO:0000313" key="7">
    <source>
        <dbReference type="Proteomes" id="UP000682733"/>
    </source>
</evidence>
<comment type="caution">
    <text evidence="6">The sequence shown here is derived from an EMBL/GenBank/DDBJ whole genome shotgun (WGS) entry which is preliminary data.</text>
</comment>
<dbReference type="GO" id="GO:0005524">
    <property type="term" value="F:ATP binding"/>
    <property type="evidence" value="ECO:0007669"/>
    <property type="project" value="InterPro"/>
</dbReference>
<proteinExistence type="predicted"/>
<dbReference type="InterPro" id="IPR008909">
    <property type="entry name" value="DALR_anticod-bd"/>
</dbReference>
<dbReference type="PANTHER" id="PTHR43425:SF2">
    <property type="entry name" value="OXYGEN-INSENSITIVE NADPH NITROREDUCTASE"/>
    <property type="match status" value="1"/>
</dbReference>
<feature type="domain" description="DALR anticodon binding" evidence="4">
    <location>
        <begin position="55"/>
        <end position="134"/>
    </location>
</feature>
<evidence type="ECO:0000259" key="4">
    <source>
        <dbReference type="SMART" id="SM00836"/>
    </source>
</evidence>
<dbReference type="SMART" id="SM00836">
    <property type="entry name" value="DALR_1"/>
    <property type="match status" value="1"/>
</dbReference>
<dbReference type="GO" id="GO:0016491">
    <property type="term" value="F:oxidoreductase activity"/>
    <property type="evidence" value="ECO:0007669"/>
    <property type="project" value="UniProtKB-KW"/>
</dbReference>
<keyword evidence="3" id="KW-0560">Oxidoreductase</keyword>
<dbReference type="InterPro" id="IPR000415">
    <property type="entry name" value="Nitroreductase-like"/>
</dbReference>
<accession>A0A8S2GJ84</accession>
<sequence>MSKRTGEAFAMQDLLEAIGIDAARWFLVERAASSHQVIDLDLATSATSENPVFYVQYAHARINQLLQKANRELDSTNETTWVLDLADERSLLAQLADYRTTLVRIRQSLEPHRLFQQTLASGLSLLGISAPDEMRREIELSDIKVESVIELTDPVVRNEISQAIKQPQIIQANRFFIFCIDYYKLGLVGEQQKQPIAIHRSVEGTVSAVHDIGIGMGTAILVAEANGLAYCPIGFVRTIPALLIERLKLPKKVFPFVGLALGYALDGVPPKKPRMPKKGFYMQNTYQPEMVKQALDEYAQTNAVAFKNDLTNALLN</sequence>
<evidence type="ECO:0000256" key="1">
    <source>
        <dbReference type="ARBA" id="ARBA00022630"/>
    </source>
</evidence>
<protein>
    <recommendedName>
        <fullName evidence="4">DALR anticodon binding domain-containing protein</fullName>
    </recommendedName>
</protein>
<dbReference type="Gene3D" id="3.40.50.620">
    <property type="entry name" value="HUPs"/>
    <property type="match status" value="1"/>
</dbReference>
<keyword evidence="2" id="KW-0288">FMN</keyword>
<dbReference type="Pfam" id="PF05746">
    <property type="entry name" value="DALR_1"/>
    <property type="match status" value="1"/>
</dbReference>
<dbReference type="Proteomes" id="UP000682733">
    <property type="component" value="Unassembled WGS sequence"/>
</dbReference>
<dbReference type="AlphaFoldDB" id="A0A8S2GJ84"/>
<dbReference type="GO" id="GO:0004814">
    <property type="term" value="F:arginine-tRNA ligase activity"/>
    <property type="evidence" value="ECO:0007669"/>
    <property type="project" value="InterPro"/>
</dbReference>
<dbReference type="InterPro" id="IPR014729">
    <property type="entry name" value="Rossmann-like_a/b/a_fold"/>
</dbReference>
<evidence type="ECO:0000313" key="6">
    <source>
        <dbReference type="EMBL" id="CAF3525913.1"/>
    </source>
</evidence>
<name>A0A8S2GJ84_9BILA</name>
<dbReference type="InterPro" id="IPR009080">
    <property type="entry name" value="tRNAsynth_Ia_anticodon-bd"/>
</dbReference>
<keyword evidence="1" id="KW-0285">Flavoprotein</keyword>
<organism evidence="6 7">
    <name type="scientific">Didymodactylos carnosus</name>
    <dbReference type="NCBI Taxonomy" id="1234261"/>
    <lineage>
        <taxon>Eukaryota</taxon>
        <taxon>Metazoa</taxon>
        <taxon>Spiralia</taxon>
        <taxon>Gnathifera</taxon>
        <taxon>Rotifera</taxon>
        <taxon>Eurotatoria</taxon>
        <taxon>Bdelloidea</taxon>
        <taxon>Philodinida</taxon>
        <taxon>Philodinidae</taxon>
        <taxon>Didymodactylos</taxon>
    </lineage>
</organism>
<dbReference type="EMBL" id="CAJOBA010000359">
    <property type="protein sequence ID" value="CAF3525913.1"/>
    <property type="molecule type" value="Genomic_DNA"/>
</dbReference>
<dbReference type="InterPro" id="IPR016446">
    <property type="entry name" value="Flavin_OxRdtase_Frp"/>
</dbReference>
<gene>
    <name evidence="5" type="ORF">OVA965_LOCUS1821</name>
    <name evidence="6" type="ORF">TMI583_LOCUS1821</name>
</gene>
<dbReference type="SUPFAM" id="SSF47323">
    <property type="entry name" value="Anticodon-binding domain of a subclass of class I aminoacyl-tRNA synthetases"/>
    <property type="match status" value="1"/>
</dbReference>
<dbReference type="Gene3D" id="3.40.109.10">
    <property type="entry name" value="NADH Oxidase"/>
    <property type="match status" value="1"/>
</dbReference>
<dbReference type="SUPFAM" id="SSF55469">
    <property type="entry name" value="FMN-dependent nitroreductase-like"/>
    <property type="match status" value="1"/>
</dbReference>
<dbReference type="EMBL" id="CAJNOK010000359">
    <property type="protein sequence ID" value="CAF0747626.1"/>
    <property type="molecule type" value="Genomic_DNA"/>
</dbReference>
<reference evidence="6" key="1">
    <citation type="submission" date="2021-02" db="EMBL/GenBank/DDBJ databases">
        <authorList>
            <person name="Nowell W R."/>
        </authorList>
    </citation>
    <scope>NUCLEOTIDE SEQUENCE</scope>
</reference>
<evidence type="ECO:0000256" key="2">
    <source>
        <dbReference type="ARBA" id="ARBA00022643"/>
    </source>
</evidence>
<dbReference type="Gene3D" id="1.10.730.10">
    <property type="entry name" value="Isoleucyl-tRNA Synthetase, Domain 1"/>
    <property type="match status" value="1"/>
</dbReference>